<keyword evidence="1" id="KW-0732">Signal</keyword>
<gene>
    <name evidence="2" type="ORF">B0J12DRAFT_683200</name>
</gene>
<proteinExistence type="predicted"/>
<feature type="chain" id="PRO_5045120826" description="Secreted protein" evidence="1">
    <location>
        <begin position="19"/>
        <end position="79"/>
    </location>
</feature>
<feature type="signal peptide" evidence="1">
    <location>
        <begin position="1"/>
        <end position="18"/>
    </location>
</feature>
<organism evidence="2 3">
    <name type="scientific">Macrophomina phaseolina</name>
    <dbReference type="NCBI Taxonomy" id="35725"/>
    <lineage>
        <taxon>Eukaryota</taxon>
        <taxon>Fungi</taxon>
        <taxon>Dikarya</taxon>
        <taxon>Ascomycota</taxon>
        <taxon>Pezizomycotina</taxon>
        <taxon>Dothideomycetes</taxon>
        <taxon>Dothideomycetes incertae sedis</taxon>
        <taxon>Botryosphaeriales</taxon>
        <taxon>Botryosphaeriaceae</taxon>
        <taxon>Macrophomina</taxon>
    </lineage>
</organism>
<accession>A0ABQ8FV80</accession>
<comment type="caution">
    <text evidence="2">The sequence shown here is derived from an EMBL/GenBank/DDBJ whole genome shotgun (WGS) entry which is preliminary data.</text>
</comment>
<dbReference type="EMBL" id="JAGTJR010000048">
    <property type="protein sequence ID" value="KAH7028611.1"/>
    <property type="molecule type" value="Genomic_DNA"/>
</dbReference>
<reference evidence="2 3" key="1">
    <citation type="journal article" date="2021" name="Nat. Commun.">
        <title>Genetic determinants of endophytism in the Arabidopsis root mycobiome.</title>
        <authorList>
            <person name="Mesny F."/>
            <person name="Miyauchi S."/>
            <person name="Thiergart T."/>
            <person name="Pickel B."/>
            <person name="Atanasova L."/>
            <person name="Karlsson M."/>
            <person name="Huettel B."/>
            <person name="Barry K.W."/>
            <person name="Haridas S."/>
            <person name="Chen C."/>
            <person name="Bauer D."/>
            <person name="Andreopoulos W."/>
            <person name="Pangilinan J."/>
            <person name="LaButti K."/>
            <person name="Riley R."/>
            <person name="Lipzen A."/>
            <person name="Clum A."/>
            <person name="Drula E."/>
            <person name="Henrissat B."/>
            <person name="Kohler A."/>
            <person name="Grigoriev I.V."/>
            <person name="Martin F.M."/>
            <person name="Hacquard S."/>
        </authorList>
    </citation>
    <scope>NUCLEOTIDE SEQUENCE [LARGE SCALE GENOMIC DNA]</scope>
    <source>
        <strain evidence="2 3">MPI-SDFR-AT-0080</strain>
    </source>
</reference>
<name>A0ABQ8FV80_9PEZI</name>
<evidence type="ECO:0000313" key="2">
    <source>
        <dbReference type="EMBL" id="KAH7028611.1"/>
    </source>
</evidence>
<evidence type="ECO:0000256" key="1">
    <source>
        <dbReference type="SAM" id="SignalP"/>
    </source>
</evidence>
<evidence type="ECO:0000313" key="3">
    <source>
        <dbReference type="Proteomes" id="UP000774617"/>
    </source>
</evidence>
<evidence type="ECO:0008006" key="4">
    <source>
        <dbReference type="Google" id="ProtNLM"/>
    </source>
</evidence>
<keyword evidence="3" id="KW-1185">Reference proteome</keyword>
<sequence length="79" mass="9416">MRLKPIIFALHIIFSARTLPVWRRFDDWAIQRQRKHVMSFAAFPLMHAWPGRFCQKEAGRIFECQPVFTVAPPRRFCGE</sequence>
<protein>
    <recommendedName>
        <fullName evidence="4">Secreted protein</fullName>
    </recommendedName>
</protein>
<dbReference type="Proteomes" id="UP000774617">
    <property type="component" value="Unassembled WGS sequence"/>
</dbReference>